<evidence type="ECO:0000313" key="12">
    <source>
        <dbReference type="Proteomes" id="UP000472580"/>
    </source>
</evidence>
<dbReference type="Gene3D" id="3.40.228.10">
    <property type="entry name" value="Dimethylsulfoxide Reductase, domain 2"/>
    <property type="match status" value="1"/>
</dbReference>
<feature type="domain" description="4Fe-4S Mo/W bis-MGD-type" evidence="10">
    <location>
        <begin position="48"/>
        <end position="104"/>
    </location>
</feature>
<evidence type="ECO:0000259" key="10">
    <source>
        <dbReference type="PROSITE" id="PS51669"/>
    </source>
</evidence>
<evidence type="ECO:0000313" key="11">
    <source>
        <dbReference type="EMBL" id="MVX57158.1"/>
    </source>
</evidence>
<evidence type="ECO:0000256" key="5">
    <source>
        <dbReference type="ARBA" id="ARBA00022723"/>
    </source>
</evidence>
<dbReference type="RefSeq" id="WP_160335584.1">
    <property type="nucleotide sequence ID" value="NZ_CALPCR010000006.1"/>
</dbReference>
<evidence type="ECO:0000256" key="6">
    <source>
        <dbReference type="ARBA" id="ARBA00022729"/>
    </source>
</evidence>
<name>A0A6L6YKF2_9BURK</name>
<dbReference type="InterPro" id="IPR006657">
    <property type="entry name" value="MoPterin_dinucl-bd_dom"/>
</dbReference>
<gene>
    <name evidence="11" type="ORF">E5987_08045</name>
</gene>
<evidence type="ECO:0000256" key="4">
    <source>
        <dbReference type="ARBA" id="ARBA00022505"/>
    </source>
</evidence>
<dbReference type="Gene3D" id="2.40.40.20">
    <property type="match status" value="1"/>
</dbReference>
<reference evidence="11 12" key="1">
    <citation type="submission" date="2019-12" db="EMBL/GenBank/DDBJ databases">
        <title>Microbes associate with the intestines of laboratory mice.</title>
        <authorList>
            <person name="Navarre W."/>
            <person name="Wong E."/>
        </authorList>
    </citation>
    <scope>NUCLEOTIDE SEQUENCE [LARGE SCALE GENOMIC DNA]</scope>
    <source>
        <strain evidence="11 12">NM82_D38</strain>
    </source>
</reference>
<comment type="cofactor">
    <cofactor evidence="1">
        <name>Mo-bis(molybdopterin guanine dinucleotide)</name>
        <dbReference type="ChEBI" id="CHEBI:60539"/>
    </cofactor>
</comment>
<dbReference type="Pfam" id="PF01568">
    <property type="entry name" value="Molydop_binding"/>
    <property type="match status" value="1"/>
</dbReference>
<protein>
    <submittedName>
        <fullName evidence="11">Molybdopterin-dependent oxidoreductase</fullName>
    </submittedName>
</protein>
<evidence type="ECO:0000256" key="1">
    <source>
        <dbReference type="ARBA" id="ARBA00001942"/>
    </source>
</evidence>
<keyword evidence="3" id="KW-0004">4Fe-4S</keyword>
<dbReference type="Pfam" id="PF00384">
    <property type="entry name" value="Molybdopterin"/>
    <property type="match status" value="1"/>
</dbReference>
<evidence type="ECO:0000256" key="8">
    <source>
        <dbReference type="ARBA" id="ARBA00023004"/>
    </source>
</evidence>
<dbReference type="AlphaFoldDB" id="A0A6L6YKF2"/>
<evidence type="ECO:0000256" key="9">
    <source>
        <dbReference type="ARBA" id="ARBA00023014"/>
    </source>
</evidence>
<dbReference type="Gene3D" id="3.30.2070.10">
    <property type="entry name" value="Formate dehydrogenase/DMSO reductase"/>
    <property type="match status" value="1"/>
</dbReference>
<dbReference type="Gene3D" id="3.40.50.12440">
    <property type="match status" value="1"/>
</dbReference>
<dbReference type="InterPro" id="IPR009010">
    <property type="entry name" value="Asp_de-COase-like_dom_sf"/>
</dbReference>
<keyword evidence="9" id="KW-0411">Iron-sulfur</keyword>
<dbReference type="SUPFAM" id="SSF53706">
    <property type="entry name" value="Formate dehydrogenase/DMSO reductase, domains 1-3"/>
    <property type="match status" value="1"/>
</dbReference>
<dbReference type="GO" id="GO:0046872">
    <property type="term" value="F:metal ion binding"/>
    <property type="evidence" value="ECO:0007669"/>
    <property type="project" value="UniProtKB-KW"/>
</dbReference>
<dbReference type="Gene3D" id="2.20.25.90">
    <property type="entry name" value="ADC-like domains"/>
    <property type="match status" value="1"/>
</dbReference>
<keyword evidence="5" id="KW-0479">Metal-binding</keyword>
<dbReference type="OrthoDB" id="9815647at2"/>
<evidence type="ECO:0000256" key="3">
    <source>
        <dbReference type="ARBA" id="ARBA00022485"/>
    </source>
</evidence>
<dbReference type="InterPro" id="IPR006963">
    <property type="entry name" value="Mopterin_OxRdtase_4Fe-4S_dom"/>
</dbReference>
<dbReference type="PANTHER" id="PTHR43742">
    <property type="entry name" value="TRIMETHYLAMINE-N-OXIDE REDUCTASE"/>
    <property type="match status" value="1"/>
</dbReference>
<dbReference type="SUPFAM" id="SSF50692">
    <property type="entry name" value="ADC-like"/>
    <property type="match status" value="1"/>
</dbReference>
<dbReference type="GO" id="GO:0051539">
    <property type="term" value="F:4 iron, 4 sulfur cluster binding"/>
    <property type="evidence" value="ECO:0007669"/>
    <property type="project" value="UniProtKB-KW"/>
</dbReference>
<evidence type="ECO:0000256" key="2">
    <source>
        <dbReference type="ARBA" id="ARBA00010312"/>
    </source>
</evidence>
<comment type="caution">
    <text evidence="11">The sequence shown here is derived from an EMBL/GenBank/DDBJ whole genome shotgun (WGS) entry which is preliminary data.</text>
</comment>
<keyword evidence="12" id="KW-1185">Reference proteome</keyword>
<proteinExistence type="inferred from homology"/>
<dbReference type="GO" id="GO:0016491">
    <property type="term" value="F:oxidoreductase activity"/>
    <property type="evidence" value="ECO:0007669"/>
    <property type="project" value="UniProtKB-KW"/>
</dbReference>
<dbReference type="Proteomes" id="UP000472580">
    <property type="component" value="Unassembled WGS sequence"/>
</dbReference>
<dbReference type="PROSITE" id="PS51318">
    <property type="entry name" value="TAT"/>
    <property type="match status" value="1"/>
</dbReference>
<dbReference type="InterPro" id="IPR006311">
    <property type="entry name" value="TAT_signal"/>
</dbReference>
<keyword evidence="6" id="KW-0732">Signal</keyword>
<keyword evidence="7" id="KW-0560">Oxidoreductase</keyword>
<dbReference type="PANTHER" id="PTHR43742:SF9">
    <property type="entry name" value="TETRATHIONATE REDUCTASE SUBUNIT A"/>
    <property type="match status" value="1"/>
</dbReference>
<comment type="similarity">
    <text evidence="2">Belongs to the prokaryotic molybdopterin-containing oxidoreductase family.</text>
</comment>
<dbReference type="EMBL" id="WSRP01000023">
    <property type="protein sequence ID" value="MVX57158.1"/>
    <property type="molecule type" value="Genomic_DNA"/>
</dbReference>
<dbReference type="InterPro" id="IPR050612">
    <property type="entry name" value="Prok_Mopterin_Oxidored"/>
</dbReference>
<organism evidence="11 12">
    <name type="scientific">Parasutterella muris</name>
    <dbReference type="NCBI Taxonomy" id="2565572"/>
    <lineage>
        <taxon>Bacteria</taxon>
        <taxon>Pseudomonadati</taxon>
        <taxon>Pseudomonadota</taxon>
        <taxon>Betaproteobacteria</taxon>
        <taxon>Burkholderiales</taxon>
        <taxon>Sutterellaceae</taxon>
        <taxon>Parasutterella</taxon>
    </lineage>
</organism>
<sequence>MDLSKLTRRSFTKSLAAAVGSIPVAKLGGGLVRDAKAQAPQAADKDEVKIVKTSCRACIHNCGVLAHVRNGRVVKLEGNPEYPMTKGAMCLKGLSGINALYHPNRNKYPMIRVGSKDENKWKRISWEEAIDTIARKLMDTRAKYGAEAVFCSTGGGGNPAFRSISRFCNIFGTPNWYEPGCAQCYLPRTLAYGIMYGGPSTSIADESALEIYVPNTPMKSFVCWGTDPSYSCPAGGGRALADLRARGARSVVIDPRLTPDAARADVWLPIRPGTDVALMLAWIKYIIDNDMYDKDFVMKWTNLPYLVDVKTKMFVRPNELFDGANPKEYVVWDAKTNAPKTMKYPWDDALDPKLEGAFKHNGRTFKTGFTMLREQCEPYTIEKAAEICWLDPKKIVEGIKIFADGPSGLSLGVATDQFPNSVEAAMGSVILNSIMGYVEKPGTMMQRFPNGGTAPAGSLAPRAQKCLPPSQLAKRLGGREFKGLLQWDAASPQSILNAILTEKPYPLKVWIERSGNKFGVLGNASSWEPAIKKLDFVVHMYMYPTSFTTYADMILPTTEWLETNMLIDCCNYVFARQAVTHTYETQDETLIWSWILRRCGELGHEMCQKAMDPEFMGDDLPLWKTMEELLDAKLKRHNVTWEEVKNGHNPIKFMPDDKWAGYYVYKKTDSKTGLPRGFSTPSKKLELYGEVFINLGRTGAPYAKQPLAPADKDYSPLPFYMEPVENPKAEIAKKYPLVMTNGRLPIYHHGTLRNNPYSREVYPLPEIWVNPKDAEKYGVSHGDWTWVENDRGKIRAICRVTEGIPQGIVYQERFWNPETLNTPTRGWKEMNVNVLTKNTPPYNDVVGTYTLRGFQVAISKADKGPEGVLRKPEDFSIWMPDATVTESAEPVYPTYKNEGK</sequence>
<dbReference type="GO" id="GO:0043546">
    <property type="term" value="F:molybdopterin cofactor binding"/>
    <property type="evidence" value="ECO:0007669"/>
    <property type="project" value="InterPro"/>
</dbReference>
<keyword evidence="4" id="KW-0500">Molybdenum</keyword>
<dbReference type="InterPro" id="IPR006656">
    <property type="entry name" value="Mopterin_OxRdtase"/>
</dbReference>
<dbReference type="PROSITE" id="PS51669">
    <property type="entry name" value="4FE4S_MOW_BIS_MGD"/>
    <property type="match status" value="1"/>
</dbReference>
<dbReference type="Pfam" id="PF04879">
    <property type="entry name" value="Molybdop_Fe4S4"/>
    <property type="match status" value="1"/>
</dbReference>
<dbReference type="SMART" id="SM00926">
    <property type="entry name" value="Molybdop_Fe4S4"/>
    <property type="match status" value="1"/>
</dbReference>
<dbReference type="Gene3D" id="3.40.50.740">
    <property type="match status" value="1"/>
</dbReference>
<evidence type="ECO:0000256" key="7">
    <source>
        <dbReference type="ARBA" id="ARBA00023002"/>
    </source>
</evidence>
<keyword evidence="8" id="KW-0408">Iron</keyword>
<accession>A0A6L6YKF2</accession>